<keyword evidence="2" id="KW-0812">Transmembrane</keyword>
<dbReference type="PANTHER" id="PTHR30487:SF0">
    <property type="entry name" value="PREPILIN LEADER PEPTIDASE_N-METHYLTRANSFERASE-RELATED"/>
    <property type="match status" value="1"/>
</dbReference>
<evidence type="ECO:0000259" key="3">
    <source>
        <dbReference type="Pfam" id="PF01478"/>
    </source>
</evidence>
<proteinExistence type="inferred from homology"/>
<dbReference type="PANTHER" id="PTHR30487">
    <property type="entry name" value="TYPE 4 PREPILIN-LIKE PROTEINS LEADER PEPTIDE-PROCESSING ENZYME"/>
    <property type="match status" value="1"/>
</dbReference>
<dbReference type="Gene3D" id="1.20.120.1220">
    <property type="match status" value="1"/>
</dbReference>
<keyword evidence="5" id="KW-1185">Reference proteome</keyword>
<name>A0ABW0R306_9BACL</name>
<protein>
    <submittedName>
        <fullName evidence="4">Prepilin peptidase</fullName>
    </submittedName>
</protein>
<feature type="transmembrane region" description="Helical" evidence="2">
    <location>
        <begin position="97"/>
        <end position="120"/>
    </location>
</feature>
<dbReference type="EMBL" id="JBHSNC010000055">
    <property type="protein sequence ID" value="MFC5531629.1"/>
    <property type="molecule type" value="Genomic_DNA"/>
</dbReference>
<evidence type="ECO:0000313" key="4">
    <source>
        <dbReference type="EMBL" id="MFC5531629.1"/>
    </source>
</evidence>
<comment type="similarity">
    <text evidence="1">Belongs to the peptidase A24 family.</text>
</comment>
<feature type="domain" description="Prepilin type IV endopeptidase peptidase" evidence="3">
    <location>
        <begin position="8"/>
        <end position="109"/>
    </location>
</feature>
<gene>
    <name evidence="4" type="ORF">ACFPQ4_19620</name>
</gene>
<dbReference type="InterPro" id="IPR000045">
    <property type="entry name" value="Prepilin_IV_endopep_pep"/>
</dbReference>
<accession>A0ABW0R306</accession>
<feature type="transmembrane region" description="Helical" evidence="2">
    <location>
        <begin position="51"/>
        <end position="71"/>
    </location>
</feature>
<dbReference type="Pfam" id="PF01478">
    <property type="entry name" value="Peptidase_A24"/>
    <property type="match status" value="1"/>
</dbReference>
<evidence type="ECO:0000256" key="1">
    <source>
        <dbReference type="ARBA" id="ARBA00005801"/>
    </source>
</evidence>
<comment type="caution">
    <text evidence="4">The sequence shown here is derived from an EMBL/GenBank/DDBJ whole genome shotgun (WGS) entry which is preliminary data.</text>
</comment>
<organism evidence="4 5">
    <name type="scientific">Cohnella yongneupensis</name>
    <dbReference type="NCBI Taxonomy" id="425006"/>
    <lineage>
        <taxon>Bacteria</taxon>
        <taxon>Bacillati</taxon>
        <taxon>Bacillota</taxon>
        <taxon>Bacilli</taxon>
        <taxon>Bacillales</taxon>
        <taxon>Paenibacillaceae</taxon>
        <taxon>Cohnella</taxon>
    </lineage>
</organism>
<evidence type="ECO:0000256" key="2">
    <source>
        <dbReference type="SAM" id="Phobius"/>
    </source>
</evidence>
<dbReference type="RefSeq" id="WP_378113588.1">
    <property type="nucleotide sequence ID" value="NZ_JBHSNC010000055.1"/>
</dbReference>
<reference evidence="5" key="1">
    <citation type="journal article" date="2019" name="Int. J. Syst. Evol. Microbiol.">
        <title>The Global Catalogue of Microorganisms (GCM) 10K type strain sequencing project: providing services to taxonomists for standard genome sequencing and annotation.</title>
        <authorList>
            <consortium name="The Broad Institute Genomics Platform"/>
            <consortium name="The Broad Institute Genome Sequencing Center for Infectious Disease"/>
            <person name="Wu L."/>
            <person name="Ma J."/>
        </authorList>
    </citation>
    <scope>NUCLEOTIDE SEQUENCE [LARGE SCALE GENOMIC DNA]</scope>
    <source>
        <strain evidence="5">CGMCC 1.18578</strain>
    </source>
</reference>
<keyword evidence="2" id="KW-0472">Membrane</keyword>
<dbReference type="Proteomes" id="UP001596108">
    <property type="component" value="Unassembled WGS sequence"/>
</dbReference>
<dbReference type="InterPro" id="IPR050882">
    <property type="entry name" value="Prepilin_peptidase/N-MTase"/>
</dbReference>
<evidence type="ECO:0000313" key="5">
    <source>
        <dbReference type="Proteomes" id="UP001596108"/>
    </source>
</evidence>
<keyword evidence="2" id="KW-1133">Transmembrane helix</keyword>
<sequence length="161" mass="17339">MNTGAVIAVSVLLVAACWTDLRTMRIPNALNVGFACCGLLYQLIYHGYSGLVFAVVGAIAGILPLYALFLMRGMGGGDVKWFGAFGIWMGALPTLRLMLYSIVFAGAIAAILVLLRLPVLRKLGERIRWPWGLHPVSQGKGARFPFMLAVAPSFIMLLGQG</sequence>